<evidence type="ECO:0000313" key="2">
    <source>
        <dbReference type="EMBL" id="WCL54135.1"/>
    </source>
</evidence>
<dbReference type="EMBL" id="CP116805">
    <property type="protein sequence ID" value="WCL54135.1"/>
    <property type="molecule type" value="Genomic_DNA"/>
</dbReference>
<keyword evidence="3" id="KW-1185">Reference proteome</keyword>
<accession>A0AAF0BM65</accession>
<dbReference type="SUPFAM" id="SSF52540">
    <property type="entry name" value="P-loop containing nucleoside triphosphate hydrolases"/>
    <property type="match status" value="1"/>
</dbReference>
<name>A0AAF0BM65_9PROT</name>
<protein>
    <submittedName>
        <fullName evidence="2">Sulfotransferase</fullName>
    </submittedName>
</protein>
<dbReference type="RefSeq" id="WP_289503854.1">
    <property type="nucleotide sequence ID" value="NZ_CP116805.1"/>
</dbReference>
<organism evidence="2 3">
    <name type="scientific">Gimibacter soli</name>
    <dbReference type="NCBI Taxonomy" id="3024400"/>
    <lineage>
        <taxon>Bacteria</taxon>
        <taxon>Pseudomonadati</taxon>
        <taxon>Pseudomonadota</taxon>
        <taxon>Alphaproteobacteria</taxon>
        <taxon>Kordiimonadales</taxon>
        <taxon>Temperatibacteraceae</taxon>
        <taxon>Gimibacter</taxon>
    </lineage>
</organism>
<dbReference type="InterPro" id="IPR026634">
    <property type="entry name" value="TPST-like"/>
</dbReference>
<dbReference type="GO" id="GO:0008476">
    <property type="term" value="F:protein-tyrosine sulfotransferase activity"/>
    <property type="evidence" value="ECO:0007669"/>
    <property type="project" value="InterPro"/>
</dbReference>
<dbReference type="Proteomes" id="UP001217500">
    <property type="component" value="Chromosome"/>
</dbReference>
<dbReference type="Pfam" id="PF13469">
    <property type="entry name" value="Sulfotransfer_3"/>
    <property type="match status" value="1"/>
</dbReference>
<evidence type="ECO:0000256" key="1">
    <source>
        <dbReference type="ARBA" id="ARBA00022679"/>
    </source>
</evidence>
<dbReference type="InterPro" id="IPR027417">
    <property type="entry name" value="P-loop_NTPase"/>
</dbReference>
<reference evidence="2" key="1">
    <citation type="submission" date="2023-01" db="EMBL/GenBank/DDBJ databases">
        <title>The genome sequence of Kordiimonadaceae bacterium 6D33.</title>
        <authorList>
            <person name="Liu Y."/>
        </authorList>
    </citation>
    <scope>NUCLEOTIDE SEQUENCE</scope>
    <source>
        <strain evidence="2">6D33</strain>
    </source>
</reference>
<gene>
    <name evidence="2" type="ORF">PH603_16475</name>
</gene>
<dbReference type="PANTHER" id="PTHR12788">
    <property type="entry name" value="PROTEIN-TYROSINE SULFOTRANSFERASE 2"/>
    <property type="match status" value="1"/>
</dbReference>
<dbReference type="KEGG" id="gso:PH603_16475"/>
<dbReference type="AlphaFoldDB" id="A0AAF0BM65"/>
<keyword evidence="1" id="KW-0808">Transferase</keyword>
<proteinExistence type="predicted"/>
<dbReference type="Gene3D" id="3.40.50.300">
    <property type="entry name" value="P-loop containing nucleotide triphosphate hydrolases"/>
    <property type="match status" value="1"/>
</dbReference>
<dbReference type="PANTHER" id="PTHR12788:SF10">
    <property type="entry name" value="PROTEIN-TYROSINE SULFOTRANSFERASE"/>
    <property type="match status" value="1"/>
</dbReference>
<evidence type="ECO:0000313" key="3">
    <source>
        <dbReference type="Proteomes" id="UP001217500"/>
    </source>
</evidence>
<sequence length="302" mass="34069">MSLVAQRGKLAPQKLHFISGLPRSGSTLLSALLRQNPRFHASMSSALAPLVAANLNIMGSGTEVSLLLEESQRPAILKAVVAAFCRTTTDREIFFDTNRQWTARMPLLADMFPESKVIACVRDVPWVMDSLERMFRKDPYENTRMFGNDGERATVYSRTEALARHNRLVGLAWTSLKEAFYGEHSKRLLIVDYEILTRAPEKTLKLVYQFMGESWYKGHDFDHVEFDAERFDEALGVKGLHKVRPKVEFKARKTVLPPDLFRKFEGMDFWKDTAGTSASVIVAQQTAPAARKAATLEEAVAE</sequence>